<dbReference type="GO" id="GO:0005829">
    <property type="term" value="C:cytosol"/>
    <property type="evidence" value="ECO:0007669"/>
    <property type="project" value="TreeGrafter"/>
</dbReference>
<evidence type="ECO:0008006" key="7">
    <source>
        <dbReference type="Google" id="ProtNLM"/>
    </source>
</evidence>
<dbReference type="EMBL" id="BART01031441">
    <property type="protein sequence ID" value="GAH14453.1"/>
    <property type="molecule type" value="Genomic_DNA"/>
</dbReference>
<keyword evidence="4" id="KW-0408">Iron</keyword>
<dbReference type="Gene3D" id="3.40.50.300">
    <property type="entry name" value="P-loop containing nucleotide triphosphate hydrolases"/>
    <property type="match status" value="1"/>
</dbReference>
<accession>X1F0Z1</accession>
<evidence type="ECO:0000256" key="2">
    <source>
        <dbReference type="ARBA" id="ARBA00022741"/>
    </source>
</evidence>
<gene>
    <name evidence="6" type="ORF">S01H4_54617</name>
</gene>
<keyword evidence="1" id="KW-0479">Metal-binding</keyword>
<dbReference type="PANTHER" id="PTHR23264">
    <property type="entry name" value="NUCLEOTIDE-BINDING PROTEIN NBP35 YEAST -RELATED"/>
    <property type="match status" value="1"/>
</dbReference>
<keyword evidence="5" id="KW-0411">Iron-sulfur</keyword>
<dbReference type="GO" id="GO:0005524">
    <property type="term" value="F:ATP binding"/>
    <property type="evidence" value="ECO:0007669"/>
    <property type="project" value="UniProtKB-KW"/>
</dbReference>
<dbReference type="CDD" id="cd02037">
    <property type="entry name" value="Mrp_NBP35"/>
    <property type="match status" value="1"/>
</dbReference>
<comment type="caution">
    <text evidence="6">The sequence shown here is derived from an EMBL/GenBank/DDBJ whole genome shotgun (WGS) entry which is preliminary data.</text>
</comment>
<dbReference type="InterPro" id="IPR019591">
    <property type="entry name" value="Mrp/NBP35_ATP-bd"/>
</dbReference>
<dbReference type="GO" id="GO:0051536">
    <property type="term" value="F:iron-sulfur cluster binding"/>
    <property type="evidence" value="ECO:0007669"/>
    <property type="project" value="UniProtKB-KW"/>
</dbReference>
<dbReference type="AlphaFoldDB" id="X1F0Z1"/>
<feature type="non-terminal residue" evidence="6">
    <location>
        <position position="1"/>
    </location>
</feature>
<keyword evidence="2" id="KW-0547">Nucleotide-binding</keyword>
<dbReference type="SUPFAM" id="SSF52540">
    <property type="entry name" value="P-loop containing nucleoside triphosphate hydrolases"/>
    <property type="match status" value="1"/>
</dbReference>
<dbReference type="InterPro" id="IPR033756">
    <property type="entry name" value="YlxH/NBP35"/>
</dbReference>
<organism evidence="6">
    <name type="scientific">marine sediment metagenome</name>
    <dbReference type="NCBI Taxonomy" id="412755"/>
    <lineage>
        <taxon>unclassified sequences</taxon>
        <taxon>metagenomes</taxon>
        <taxon>ecological metagenomes</taxon>
    </lineage>
</organism>
<name>X1F0Z1_9ZZZZ</name>
<evidence type="ECO:0000256" key="1">
    <source>
        <dbReference type="ARBA" id="ARBA00022723"/>
    </source>
</evidence>
<evidence type="ECO:0000313" key="6">
    <source>
        <dbReference type="EMBL" id="GAH14453.1"/>
    </source>
</evidence>
<dbReference type="InterPro" id="IPR027417">
    <property type="entry name" value="P-loop_NTPase"/>
</dbReference>
<keyword evidence="3" id="KW-0067">ATP-binding</keyword>
<evidence type="ECO:0000256" key="4">
    <source>
        <dbReference type="ARBA" id="ARBA00023004"/>
    </source>
</evidence>
<evidence type="ECO:0000256" key="5">
    <source>
        <dbReference type="ARBA" id="ARBA00023014"/>
    </source>
</evidence>
<protein>
    <recommendedName>
        <fullName evidence="7">ATP-binding protein</fullName>
    </recommendedName>
</protein>
<reference evidence="6" key="1">
    <citation type="journal article" date="2014" name="Front. Microbiol.">
        <title>High frequency of phylogenetically diverse reductive dehalogenase-homologous genes in deep subseafloor sedimentary metagenomes.</title>
        <authorList>
            <person name="Kawai M."/>
            <person name="Futagami T."/>
            <person name="Toyoda A."/>
            <person name="Takaki Y."/>
            <person name="Nishi S."/>
            <person name="Hori S."/>
            <person name="Arai W."/>
            <person name="Tsubouchi T."/>
            <person name="Morono Y."/>
            <person name="Uchiyama I."/>
            <person name="Ito T."/>
            <person name="Fujiyama A."/>
            <person name="Inagaki F."/>
            <person name="Takami H."/>
        </authorList>
    </citation>
    <scope>NUCLEOTIDE SEQUENCE</scope>
    <source>
        <strain evidence="6">Expedition CK06-06</strain>
    </source>
</reference>
<proteinExistence type="predicted"/>
<dbReference type="GO" id="GO:0046872">
    <property type="term" value="F:metal ion binding"/>
    <property type="evidence" value="ECO:0007669"/>
    <property type="project" value="UniProtKB-KW"/>
</dbReference>
<dbReference type="PANTHER" id="PTHR23264:SF19">
    <property type="entry name" value="CYTOSOLIC FE-S CLUSTER ASSEMBLY FACTOR NUBP2"/>
    <property type="match status" value="1"/>
</dbReference>
<evidence type="ECO:0000256" key="3">
    <source>
        <dbReference type="ARBA" id="ARBA00022840"/>
    </source>
</evidence>
<sequence length="173" mass="18718">ISSMLQDSDTAVIWRGPLKIKAIKQFIADVAWGDRDYLIIDSPPGTGDEPLTVAQVIPGAQGIIVTTPQDVSILDIRKSITFCRQVSMPVLGIIENMSGLICPYCHKRIDLFRSGGGEKAAKDMDVPFLGKVPIDPDVVEAGDSGKPHVLNHRDSEAAKSFCAIVDKLESCQD</sequence>
<dbReference type="GO" id="GO:0140663">
    <property type="term" value="F:ATP-dependent FeS chaperone activity"/>
    <property type="evidence" value="ECO:0007669"/>
    <property type="project" value="InterPro"/>
</dbReference>
<dbReference type="GO" id="GO:0016226">
    <property type="term" value="P:iron-sulfur cluster assembly"/>
    <property type="evidence" value="ECO:0007669"/>
    <property type="project" value="InterPro"/>
</dbReference>
<dbReference type="Pfam" id="PF10609">
    <property type="entry name" value="ParA"/>
    <property type="match status" value="1"/>
</dbReference>